<sequence>MTDPIRTVLVDDHPLFREGVAATLSADPHFEVVGEGATADEALRLCAGLLPDVLLLDLNLPGGGLNGARAVAAACPVTRIVMLTVSEDEADVLGALKAGARGFVLKGVSGRELRGIIASVAAGDVYVTPGLAASMLRDMSSPRPSARPLDDLTPRERQILEGVASGQSNKEIARGLELTEKTVKHYMTNILQKLQVRNRVEAALLAQREQARE</sequence>
<name>A0A1W1UTD0_9DEIO</name>
<dbReference type="PRINTS" id="PR00038">
    <property type="entry name" value="HTHLUXR"/>
</dbReference>
<dbReference type="STRING" id="695939.SAMN00790413_05100"/>
<evidence type="ECO:0000256" key="1">
    <source>
        <dbReference type="ARBA" id="ARBA00022553"/>
    </source>
</evidence>
<proteinExistence type="predicted"/>
<dbReference type="SMART" id="SM00448">
    <property type="entry name" value="REC"/>
    <property type="match status" value="1"/>
</dbReference>
<dbReference type="PANTHER" id="PTHR43214">
    <property type="entry name" value="TWO-COMPONENT RESPONSE REGULATOR"/>
    <property type="match status" value="1"/>
</dbReference>
<evidence type="ECO:0000256" key="3">
    <source>
        <dbReference type="ARBA" id="ARBA00023125"/>
    </source>
</evidence>
<dbReference type="Proteomes" id="UP000192582">
    <property type="component" value="Unassembled WGS sequence"/>
</dbReference>
<keyword evidence="2" id="KW-0805">Transcription regulation</keyword>
<gene>
    <name evidence="8" type="ORF">SAMN00790413_05100</name>
</gene>
<accession>A0A1W1UTD0</accession>
<dbReference type="PROSITE" id="PS50110">
    <property type="entry name" value="RESPONSE_REGULATORY"/>
    <property type="match status" value="1"/>
</dbReference>
<dbReference type="SUPFAM" id="SSF52172">
    <property type="entry name" value="CheY-like"/>
    <property type="match status" value="1"/>
</dbReference>
<dbReference type="GO" id="GO:0003677">
    <property type="term" value="F:DNA binding"/>
    <property type="evidence" value="ECO:0007669"/>
    <property type="project" value="UniProtKB-KW"/>
</dbReference>
<protein>
    <submittedName>
        <fullName evidence="8">Two component transcriptional regulator, LuxR family</fullName>
    </submittedName>
</protein>
<dbReference type="EMBL" id="FWWU01000007">
    <property type="protein sequence ID" value="SMB84362.1"/>
    <property type="molecule type" value="Genomic_DNA"/>
</dbReference>
<dbReference type="InterPro" id="IPR039420">
    <property type="entry name" value="WalR-like"/>
</dbReference>
<evidence type="ECO:0000256" key="2">
    <source>
        <dbReference type="ARBA" id="ARBA00023015"/>
    </source>
</evidence>
<dbReference type="InterPro" id="IPR001789">
    <property type="entry name" value="Sig_transdc_resp-reg_receiver"/>
</dbReference>
<dbReference type="CDD" id="cd17535">
    <property type="entry name" value="REC_NarL-like"/>
    <property type="match status" value="1"/>
</dbReference>
<dbReference type="Pfam" id="PF00196">
    <property type="entry name" value="GerE"/>
    <property type="match status" value="1"/>
</dbReference>
<keyword evidence="9" id="KW-1185">Reference proteome</keyword>
<dbReference type="GO" id="GO:0006355">
    <property type="term" value="P:regulation of DNA-templated transcription"/>
    <property type="evidence" value="ECO:0007669"/>
    <property type="project" value="InterPro"/>
</dbReference>
<evidence type="ECO:0000313" key="8">
    <source>
        <dbReference type="EMBL" id="SMB84362.1"/>
    </source>
</evidence>
<dbReference type="PANTHER" id="PTHR43214:SF41">
    <property type="entry name" value="NITRATE_NITRITE RESPONSE REGULATOR PROTEIN NARP"/>
    <property type="match status" value="1"/>
</dbReference>
<dbReference type="InterPro" id="IPR016032">
    <property type="entry name" value="Sig_transdc_resp-reg_C-effctor"/>
</dbReference>
<feature type="modified residue" description="4-aspartylphosphate" evidence="5">
    <location>
        <position position="57"/>
    </location>
</feature>
<evidence type="ECO:0000259" key="7">
    <source>
        <dbReference type="PROSITE" id="PS50110"/>
    </source>
</evidence>
<feature type="domain" description="Response regulatory" evidence="7">
    <location>
        <begin position="6"/>
        <end position="121"/>
    </location>
</feature>
<reference evidence="8 9" key="1">
    <citation type="submission" date="2017-04" db="EMBL/GenBank/DDBJ databases">
        <authorList>
            <person name="Afonso C.L."/>
            <person name="Miller P.J."/>
            <person name="Scott M.A."/>
            <person name="Spackman E."/>
            <person name="Goraichik I."/>
            <person name="Dimitrov K.M."/>
            <person name="Suarez D.L."/>
            <person name="Swayne D.E."/>
        </authorList>
    </citation>
    <scope>NUCLEOTIDE SEQUENCE [LARGE SCALE GENOMIC DNA]</scope>
    <source>
        <strain evidence="8 9">KR-140</strain>
    </source>
</reference>
<dbReference type="SMART" id="SM00421">
    <property type="entry name" value="HTH_LUXR"/>
    <property type="match status" value="1"/>
</dbReference>
<evidence type="ECO:0000256" key="4">
    <source>
        <dbReference type="ARBA" id="ARBA00023163"/>
    </source>
</evidence>
<keyword evidence="1 5" id="KW-0597">Phosphoprotein</keyword>
<evidence type="ECO:0000256" key="5">
    <source>
        <dbReference type="PROSITE-ProRule" id="PRU00169"/>
    </source>
</evidence>
<dbReference type="OrthoDB" id="72751at2"/>
<keyword evidence="3" id="KW-0238">DNA-binding</keyword>
<dbReference type="AlphaFoldDB" id="A0A1W1UTD0"/>
<dbReference type="PROSITE" id="PS00622">
    <property type="entry name" value="HTH_LUXR_1"/>
    <property type="match status" value="1"/>
</dbReference>
<organism evidence="8 9">
    <name type="scientific">Deinococcus hopiensis KR-140</name>
    <dbReference type="NCBI Taxonomy" id="695939"/>
    <lineage>
        <taxon>Bacteria</taxon>
        <taxon>Thermotogati</taxon>
        <taxon>Deinococcota</taxon>
        <taxon>Deinococci</taxon>
        <taxon>Deinococcales</taxon>
        <taxon>Deinococcaceae</taxon>
        <taxon>Deinococcus</taxon>
    </lineage>
</organism>
<keyword evidence="4" id="KW-0804">Transcription</keyword>
<dbReference type="InterPro" id="IPR011006">
    <property type="entry name" value="CheY-like_superfamily"/>
</dbReference>
<dbReference type="InterPro" id="IPR058245">
    <property type="entry name" value="NreC/VraR/RcsB-like_REC"/>
</dbReference>
<dbReference type="Pfam" id="PF00072">
    <property type="entry name" value="Response_reg"/>
    <property type="match status" value="1"/>
</dbReference>
<dbReference type="Gene3D" id="3.40.50.2300">
    <property type="match status" value="1"/>
</dbReference>
<dbReference type="PROSITE" id="PS50043">
    <property type="entry name" value="HTH_LUXR_2"/>
    <property type="match status" value="1"/>
</dbReference>
<evidence type="ECO:0000313" key="9">
    <source>
        <dbReference type="Proteomes" id="UP000192582"/>
    </source>
</evidence>
<dbReference type="RefSeq" id="WP_084046793.1">
    <property type="nucleotide sequence ID" value="NZ_FWWU01000007.1"/>
</dbReference>
<evidence type="ECO:0000259" key="6">
    <source>
        <dbReference type="PROSITE" id="PS50043"/>
    </source>
</evidence>
<dbReference type="SUPFAM" id="SSF46894">
    <property type="entry name" value="C-terminal effector domain of the bipartite response regulators"/>
    <property type="match status" value="1"/>
</dbReference>
<dbReference type="InterPro" id="IPR000792">
    <property type="entry name" value="Tscrpt_reg_LuxR_C"/>
</dbReference>
<feature type="domain" description="HTH luxR-type" evidence="6">
    <location>
        <begin position="145"/>
        <end position="210"/>
    </location>
</feature>
<dbReference type="GO" id="GO:0000160">
    <property type="term" value="P:phosphorelay signal transduction system"/>
    <property type="evidence" value="ECO:0007669"/>
    <property type="project" value="InterPro"/>
</dbReference>
<dbReference type="CDD" id="cd06170">
    <property type="entry name" value="LuxR_C_like"/>
    <property type="match status" value="1"/>
</dbReference>